<sequence length="421" mass="46722">MKGTSILQFKSWPKIHQPLPRTPRESQQLLNALTSSFRRQLDHSYPANAPTQNGDRSPSNDQSSVHATDQHMQTILNNPLFRIVPPKLAAALDHHARQGLEKQKRLTEEPMVVLDELVASGSATHTAIMSCLNSQLLLARSPGKDGLKAMTDARAASRVVDLFWASDGPSRATILTSWKMTTSLTKFMVAEGLQDTAMQWLRMLLNRDVGTPNGQIPVHSAQVSFSCFLDNLVQAEHQYGGGFGSAMKYYLRACDIVFDSPHHQSKASRKPLLIAAGGNLAQTANHIKPSSEQVPAHTYEEYTEVLSTLSPRSLLSAAVSLCHPVYPDPQPLVQFARSLSPEKVQTWNKSKRSAFLTNGCDALRILIEQKKIQEATELAQRIQHLLPENTKVKSTDTQEPRSEISFDGFLLHRLNLNLNLT</sequence>
<accession>A0A9W9HSK2</accession>
<gene>
    <name evidence="2" type="ORF">N7492_008373</name>
</gene>
<reference evidence="2" key="1">
    <citation type="submission" date="2022-11" db="EMBL/GenBank/DDBJ databases">
        <authorList>
            <person name="Petersen C."/>
        </authorList>
    </citation>
    <scope>NUCLEOTIDE SEQUENCE</scope>
    <source>
        <strain evidence="2">IBT 21917</strain>
    </source>
</reference>
<dbReference type="OrthoDB" id="5424391at2759"/>
<dbReference type="EMBL" id="JAPQKO010000006">
    <property type="protein sequence ID" value="KAJ5155570.1"/>
    <property type="molecule type" value="Genomic_DNA"/>
</dbReference>
<protein>
    <submittedName>
        <fullName evidence="2">Uncharacterized protein</fullName>
    </submittedName>
</protein>
<feature type="compositionally biased region" description="Polar residues" evidence="1">
    <location>
        <begin position="49"/>
        <end position="68"/>
    </location>
</feature>
<feature type="region of interest" description="Disordered" evidence="1">
    <location>
        <begin position="44"/>
        <end position="68"/>
    </location>
</feature>
<reference evidence="2" key="2">
    <citation type="journal article" date="2023" name="IMA Fungus">
        <title>Comparative genomic study of the Penicillium genus elucidates a diverse pangenome and 15 lateral gene transfer events.</title>
        <authorList>
            <person name="Petersen C."/>
            <person name="Sorensen T."/>
            <person name="Nielsen M.R."/>
            <person name="Sondergaard T.E."/>
            <person name="Sorensen J.L."/>
            <person name="Fitzpatrick D.A."/>
            <person name="Frisvad J.C."/>
            <person name="Nielsen K.L."/>
        </authorList>
    </citation>
    <scope>NUCLEOTIDE SEQUENCE</scope>
    <source>
        <strain evidence="2">IBT 21917</strain>
    </source>
</reference>
<dbReference type="Proteomes" id="UP001146351">
    <property type="component" value="Unassembled WGS sequence"/>
</dbReference>
<proteinExistence type="predicted"/>
<comment type="caution">
    <text evidence="2">The sequence shown here is derived from an EMBL/GenBank/DDBJ whole genome shotgun (WGS) entry which is preliminary data.</text>
</comment>
<evidence type="ECO:0000313" key="2">
    <source>
        <dbReference type="EMBL" id="KAJ5155570.1"/>
    </source>
</evidence>
<name>A0A9W9HSK2_9EURO</name>
<evidence type="ECO:0000256" key="1">
    <source>
        <dbReference type="SAM" id="MobiDB-lite"/>
    </source>
</evidence>
<organism evidence="2 3">
    <name type="scientific">Penicillium capsulatum</name>
    <dbReference type="NCBI Taxonomy" id="69766"/>
    <lineage>
        <taxon>Eukaryota</taxon>
        <taxon>Fungi</taxon>
        <taxon>Dikarya</taxon>
        <taxon>Ascomycota</taxon>
        <taxon>Pezizomycotina</taxon>
        <taxon>Eurotiomycetes</taxon>
        <taxon>Eurotiomycetidae</taxon>
        <taxon>Eurotiales</taxon>
        <taxon>Aspergillaceae</taxon>
        <taxon>Penicillium</taxon>
    </lineage>
</organism>
<evidence type="ECO:0000313" key="3">
    <source>
        <dbReference type="Proteomes" id="UP001146351"/>
    </source>
</evidence>
<keyword evidence="3" id="KW-1185">Reference proteome</keyword>
<dbReference type="AlphaFoldDB" id="A0A9W9HSK2"/>